<dbReference type="GO" id="GO:0042823">
    <property type="term" value="P:pyridoxal phosphate biosynthetic process"/>
    <property type="evidence" value="ECO:0007669"/>
    <property type="project" value="InterPro"/>
</dbReference>
<accession>T1AQ80</accession>
<comment type="caution">
    <text evidence="2">The sequence shown here is derived from an EMBL/GenBank/DDBJ whole genome shotgun (WGS) entry which is preliminary data.</text>
</comment>
<dbReference type="Pfam" id="PF01174">
    <property type="entry name" value="SNO"/>
    <property type="match status" value="1"/>
</dbReference>
<keyword evidence="1 2" id="KW-0315">Glutamine amidotransferase</keyword>
<gene>
    <name evidence="2" type="ORF">B1B_07128</name>
</gene>
<dbReference type="GO" id="GO:0016740">
    <property type="term" value="F:transferase activity"/>
    <property type="evidence" value="ECO:0007669"/>
    <property type="project" value="UniProtKB-KW"/>
</dbReference>
<dbReference type="PANTHER" id="PTHR31559:SF0">
    <property type="entry name" value="PYRIDOXAL 5'-PHOSPHATE SYNTHASE SUBUNIT SNO1-RELATED"/>
    <property type="match status" value="1"/>
</dbReference>
<organism evidence="2">
    <name type="scientific">mine drainage metagenome</name>
    <dbReference type="NCBI Taxonomy" id="410659"/>
    <lineage>
        <taxon>unclassified sequences</taxon>
        <taxon>metagenomes</taxon>
        <taxon>ecological metagenomes</taxon>
    </lineage>
</organism>
<dbReference type="NCBIfam" id="TIGR03800">
    <property type="entry name" value="PLP_synth_Pdx2"/>
    <property type="match status" value="1"/>
</dbReference>
<reference evidence="2" key="2">
    <citation type="journal article" date="2014" name="ISME J.">
        <title>Microbial stratification in low pH oxic and suboxic macroscopic growths along an acid mine drainage.</title>
        <authorList>
            <person name="Mendez-Garcia C."/>
            <person name="Mesa V."/>
            <person name="Sprenger R.R."/>
            <person name="Richter M."/>
            <person name="Diez M.S."/>
            <person name="Solano J."/>
            <person name="Bargiela R."/>
            <person name="Golyshina O.V."/>
            <person name="Manteca A."/>
            <person name="Ramos J.L."/>
            <person name="Gallego J.R."/>
            <person name="Llorente I."/>
            <person name="Martins Dos Santos V.A."/>
            <person name="Jensen O.N."/>
            <person name="Pelaez A.I."/>
            <person name="Sanchez J."/>
            <person name="Ferrer M."/>
        </authorList>
    </citation>
    <scope>NUCLEOTIDE SEQUENCE</scope>
</reference>
<dbReference type="Gene3D" id="3.40.50.880">
    <property type="match status" value="1"/>
</dbReference>
<evidence type="ECO:0000313" key="2">
    <source>
        <dbReference type="EMBL" id="EQD62741.1"/>
    </source>
</evidence>
<dbReference type="InterPro" id="IPR029062">
    <property type="entry name" value="Class_I_gatase-like"/>
</dbReference>
<dbReference type="PIRSF" id="PIRSF005639">
    <property type="entry name" value="Glut_amidoT_SNO"/>
    <property type="match status" value="1"/>
</dbReference>
<dbReference type="CDD" id="cd01749">
    <property type="entry name" value="GATase1_PB"/>
    <property type="match status" value="1"/>
</dbReference>
<dbReference type="GO" id="GO:0008614">
    <property type="term" value="P:pyridoxine metabolic process"/>
    <property type="evidence" value="ECO:0007669"/>
    <property type="project" value="TreeGrafter"/>
</dbReference>
<dbReference type="GO" id="GO:0005829">
    <property type="term" value="C:cytosol"/>
    <property type="evidence" value="ECO:0007669"/>
    <property type="project" value="TreeGrafter"/>
</dbReference>
<sequence length="197" mass="20975">MRVGVLALQGDVPEHLGAVTAADPTVTAVPVRDPVDLEPLDALFLPGGESTTMAKLLQLSGLWTPLTGVLSRGLPTLATCAGLILLSDRLEPTEGAPDPPTLGGIDVTVRRNDYGRQRESFEAPVRLPSLGVDRFPGVFIRAPRIRRIGPAAEPIAWRGSEVVGVRQGPRWGLAFHPELSGDPRLTRAFLAAARGRS</sequence>
<dbReference type="PROSITE" id="PS51130">
    <property type="entry name" value="PDXT_SNO_2"/>
    <property type="match status" value="1"/>
</dbReference>
<protein>
    <submittedName>
        <fullName evidence="2">Glutamine amidotransferase subunit pdxT</fullName>
    </submittedName>
</protein>
<dbReference type="EMBL" id="AUZY01004532">
    <property type="protein sequence ID" value="EQD62741.1"/>
    <property type="molecule type" value="Genomic_DNA"/>
</dbReference>
<dbReference type="GO" id="GO:0004359">
    <property type="term" value="F:glutaminase activity"/>
    <property type="evidence" value="ECO:0007669"/>
    <property type="project" value="InterPro"/>
</dbReference>
<evidence type="ECO:0000256" key="1">
    <source>
        <dbReference type="ARBA" id="ARBA00022962"/>
    </source>
</evidence>
<dbReference type="AlphaFoldDB" id="T1AQ80"/>
<dbReference type="SUPFAM" id="SSF52317">
    <property type="entry name" value="Class I glutamine amidotransferase-like"/>
    <property type="match status" value="1"/>
</dbReference>
<name>T1AQ80_9ZZZZ</name>
<reference evidence="2" key="1">
    <citation type="submission" date="2013-08" db="EMBL/GenBank/DDBJ databases">
        <authorList>
            <person name="Mendez C."/>
            <person name="Richter M."/>
            <person name="Ferrer M."/>
            <person name="Sanchez J."/>
        </authorList>
    </citation>
    <scope>NUCLEOTIDE SEQUENCE</scope>
</reference>
<dbReference type="GO" id="GO:1903600">
    <property type="term" value="C:glutaminase complex"/>
    <property type="evidence" value="ECO:0007669"/>
    <property type="project" value="TreeGrafter"/>
</dbReference>
<keyword evidence="2" id="KW-0808">Transferase</keyword>
<dbReference type="PROSITE" id="PS51273">
    <property type="entry name" value="GATASE_TYPE_1"/>
    <property type="match status" value="1"/>
</dbReference>
<dbReference type="HAMAP" id="MF_01615">
    <property type="entry name" value="PdxT"/>
    <property type="match status" value="1"/>
</dbReference>
<dbReference type="InterPro" id="IPR002161">
    <property type="entry name" value="PdxT/SNO"/>
</dbReference>
<dbReference type="PANTHER" id="PTHR31559">
    <property type="entry name" value="PYRIDOXAL 5'-PHOSPHATE SYNTHASE SUBUNIT SNO"/>
    <property type="match status" value="1"/>
</dbReference>
<proteinExistence type="inferred from homology"/>